<dbReference type="InterPro" id="IPR008964">
    <property type="entry name" value="Invasin/intimin_cell_adhesion"/>
</dbReference>
<feature type="domain" description="BIG2" evidence="1">
    <location>
        <begin position="114"/>
        <end position="194"/>
    </location>
</feature>
<accession>A0A0B7H6J8</accession>
<sequence>MKKSLFLLLSLVLGIVSCSKDKEEPKPVEPTPTIILSEKSPVKLMEGDIKEIKISGENLNEFSVASSNAKVATVSAKEKMVVIEAKSVGTSTITVTSKNISKSLTVEVSSKNILVQRIEFEDQSKFPVGRNATIQFAIFPENATNKKLKWESSNPNVVKVFEDGKIFVLNKSGQQATIKASATDGSNVFAEITITAFNIVNELRILAGKEHTFAVGGSLLLDYEAYGINRDVPPTDQSVSWESDAPDIVSVNANGRITCHKEGRAEIKAIANDGFGAETKIIIKSIIPVNKIKINNQSNKGAISLKKGTSLPLVITTFEDNKLVETISGGKSKSQYVTIHFFKTAENPSRIAEISKEGLLKAYQRTGTFTLTVSYQNSLNPNETVDCEVTVTITE</sequence>
<feature type="domain" description="BIG2" evidence="1">
    <location>
        <begin position="24"/>
        <end position="107"/>
    </location>
</feature>
<dbReference type="Pfam" id="PF02368">
    <property type="entry name" value="Big_2"/>
    <property type="match status" value="2"/>
</dbReference>
<protein>
    <recommendedName>
        <fullName evidence="1">BIG2 domain-containing protein</fullName>
    </recommendedName>
</protein>
<organism evidence="2 3">
    <name type="scientific">Capnocytophaga cynodegmi</name>
    <dbReference type="NCBI Taxonomy" id="28189"/>
    <lineage>
        <taxon>Bacteria</taxon>
        <taxon>Pseudomonadati</taxon>
        <taxon>Bacteroidota</taxon>
        <taxon>Flavobacteriia</taxon>
        <taxon>Flavobacteriales</taxon>
        <taxon>Flavobacteriaceae</taxon>
        <taxon>Capnocytophaga</taxon>
    </lineage>
</organism>
<dbReference type="Gene3D" id="2.60.40.1080">
    <property type="match status" value="3"/>
</dbReference>
<dbReference type="EMBL" id="CDOG01000002">
    <property type="protein sequence ID" value="CEN34159.1"/>
    <property type="molecule type" value="Genomic_DNA"/>
</dbReference>
<dbReference type="InterPro" id="IPR003343">
    <property type="entry name" value="Big_2"/>
</dbReference>
<dbReference type="AlphaFoldDB" id="A0A0B7H6J8"/>
<dbReference type="SMART" id="SM00635">
    <property type="entry name" value="BID_2"/>
    <property type="match status" value="3"/>
</dbReference>
<evidence type="ECO:0000313" key="3">
    <source>
        <dbReference type="Proteomes" id="UP000038083"/>
    </source>
</evidence>
<dbReference type="SUPFAM" id="SSF49373">
    <property type="entry name" value="Invasin/intimin cell-adhesion fragments"/>
    <property type="match status" value="3"/>
</dbReference>
<evidence type="ECO:0000259" key="1">
    <source>
        <dbReference type="SMART" id="SM00635"/>
    </source>
</evidence>
<reference evidence="2 3" key="1">
    <citation type="submission" date="2015-01" db="EMBL/GenBank/DDBJ databases">
        <authorList>
            <person name="MANFREDI Pablo"/>
        </authorList>
    </citation>
    <scope>NUCLEOTIDE SEQUENCE [LARGE SCALE GENOMIC DNA]</scope>
    <source>
        <strain evidence="2 3">Ccy74</strain>
    </source>
</reference>
<dbReference type="Proteomes" id="UP000038083">
    <property type="component" value="Unassembled WGS sequence"/>
</dbReference>
<name>A0A0B7H6J8_9FLAO</name>
<feature type="domain" description="BIG2" evidence="1">
    <location>
        <begin position="199"/>
        <end position="281"/>
    </location>
</feature>
<evidence type="ECO:0000313" key="2">
    <source>
        <dbReference type="EMBL" id="CEN34159.1"/>
    </source>
</evidence>
<gene>
    <name evidence="2" type="ORF">CCYN74_100069</name>
</gene>
<proteinExistence type="predicted"/>
<dbReference type="PROSITE" id="PS51257">
    <property type="entry name" value="PROKAR_LIPOPROTEIN"/>
    <property type="match status" value="1"/>
</dbReference>
<dbReference type="RefSeq" id="WP_018279680.1">
    <property type="nucleotide sequence ID" value="NZ_CDOF01000025.1"/>
</dbReference>
<dbReference type="OrthoDB" id="5477965at2"/>